<dbReference type="STRING" id="1837282.A6F49_05110"/>
<dbReference type="GO" id="GO:0004312">
    <property type="term" value="F:fatty acid synthase activity"/>
    <property type="evidence" value="ECO:0007669"/>
    <property type="project" value="InterPro"/>
</dbReference>
<dbReference type="PRINTS" id="PR01483">
    <property type="entry name" value="FASYNTHASE"/>
</dbReference>
<reference evidence="3 4" key="1">
    <citation type="submission" date="2016-04" db="EMBL/GenBank/DDBJ databases">
        <title>First whole genome shotgun sequence of the bacterium Enteractinococcus sp. strain UASWS1574.</title>
        <authorList>
            <person name="Crovadore J."/>
            <person name="Chablais R."/>
            <person name="Lefort F."/>
        </authorList>
    </citation>
    <scope>NUCLEOTIDE SEQUENCE [LARGE SCALE GENOMIC DNA]</scope>
    <source>
        <strain evidence="3 4">UASWS1574</strain>
    </source>
</reference>
<accession>A0A1B7M2A7</accession>
<comment type="caution">
    <text evidence="3">The sequence shown here is derived from an EMBL/GenBank/DDBJ whole genome shotgun (WGS) entry which is preliminary data.</text>
</comment>
<protein>
    <submittedName>
        <fullName evidence="3">Enoyl-CoA hydratase</fullName>
    </submittedName>
</protein>
<dbReference type="SUPFAM" id="SSF54637">
    <property type="entry name" value="Thioesterase/thiol ester dehydrase-isomerase"/>
    <property type="match status" value="1"/>
</dbReference>
<dbReference type="InterPro" id="IPR002539">
    <property type="entry name" value="MaoC-like_dom"/>
</dbReference>
<gene>
    <name evidence="3" type="ORF">A6F49_05110</name>
</gene>
<dbReference type="AlphaFoldDB" id="A0A1B7M2A7"/>
<dbReference type="GO" id="GO:0005835">
    <property type="term" value="C:fatty acid synthase complex"/>
    <property type="evidence" value="ECO:0007669"/>
    <property type="project" value="InterPro"/>
</dbReference>
<evidence type="ECO:0000259" key="2">
    <source>
        <dbReference type="Pfam" id="PF01575"/>
    </source>
</evidence>
<dbReference type="GO" id="GO:0006633">
    <property type="term" value="P:fatty acid biosynthetic process"/>
    <property type="evidence" value="ECO:0007669"/>
    <property type="project" value="InterPro"/>
</dbReference>
<evidence type="ECO:0000256" key="1">
    <source>
        <dbReference type="ARBA" id="ARBA00005254"/>
    </source>
</evidence>
<comment type="similarity">
    <text evidence="1">Belongs to the enoyl-CoA hydratase/isomerase family.</text>
</comment>
<dbReference type="PANTHER" id="PTHR42993">
    <property type="entry name" value="MAOC-LIKE DEHYDRATASE DOMAIN-CONTAINING PROTEIN"/>
    <property type="match status" value="1"/>
</dbReference>
<proteinExistence type="inferred from homology"/>
<dbReference type="PANTHER" id="PTHR42993:SF1">
    <property type="entry name" value="MAOC-LIKE DEHYDRATASE DOMAIN-CONTAINING PROTEIN"/>
    <property type="match status" value="1"/>
</dbReference>
<dbReference type="EMBL" id="LXEY01000009">
    <property type="protein sequence ID" value="OAV62723.1"/>
    <property type="molecule type" value="Genomic_DNA"/>
</dbReference>
<dbReference type="Gene3D" id="3.10.129.10">
    <property type="entry name" value="Hotdog Thioesterase"/>
    <property type="match status" value="1"/>
</dbReference>
<name>A0A1B7M2A7_9MICC</name>
<dbReference type="RefSeq" id="WP_052500053.1">
    <property type="nucleotide sequence ID" value="NZ_LXEY01000009.1"/>
</dbReference>
<sequence length="157" mass="16971">MSSSTIDNQLSIAIDDLPNHEGQSFGPSAWQQLTQSDVSAYAEVSGDHNPIHVDPVAAADSPFGQTIAHGYLTLSRVVPLMAEVFTVTGFKTGVNYGLNHLRFPAPVPVDSSIRLSGTLQKVEEIAGGYQLIVEVVFEVEDNPKPACVAELVLRYYK</sequence>
<dbReference type="CDD" id="cd03450">
    <property type="entry name" value="NodN"/>
    <property type="match status" value="1"/>
</dbReference>
<dbReference type="InterPro" id="IPR003965">
    <property type="entry name" value="Fatty_acid_synthase"/>
</dbReference>
<dbReference type="Pfam" id="PF01575">
    <property type="entry name" value="MaoC_dehydratas"/>
    <property type="match status" value="1"/>
</dbReference>
<dbReference type="OrthoDB" id="9801735at2"/>
<organism evidence="3 4">
    <name type="scientific">Enteractinococcus helveticum</name>
    <dbReference type="NCBI Taxonomy" id="1837282"/>
    <lineage>
        <taxon>Bacteria</taxon>
        <taxon>Bacillati</taxon>
        <taxon>Actinomycetota</taxon>
        <taxon>Actinomycetes</taxon>
        <taxon>Micrococcales</taxon>
        <taxon>Micrococcaceae</taxon>
    </lineage>
</organism>
<evidence type="ECO:0000313" key="4">
    <source>
        <dbReference type="Proteomes" id="UP000078292"/>
    </source>
</evidence>
<dbReference type="InterPro" id="IPR039375">
    <property type="entry name" value="NodN-like"/>
</dbReference>
<dbReference type="Proteomes" id="UP000078292">
    <property type="component" value="Unassembled WGS sequence"/>
</dbReference>
<evidence type="ECO:0000313" key="3">
    <source>
        <dbReference type="EMBL" id="OAV62723.1"/>
    </source>
</evidence>
<keyword evidence="4" id="KW-1185">Reference proteome</keyword>
<dbReference type="InterPro" id="IPR029069">
    <property type="entry name" value="HotDog_dom_sf"/>
</dbReference>
<feature type="domain" description="MaoC-like" evidence="2">
    <location>
        <begin position="19"/>
        <end position="125"/>
    </location>
</feature>